<dbReference type="InterPro" id="IPR011990">
    <property type="entry name" value="TPR-like_helical_dom_sf"/>
</dbReference>
<dbReference type="GO" id="GO:0004674">
    <property type="term" value="F:protein serine/threonine kinase activity"/>
    <property type="evidence" value="ECO:0007669"/>
    <property type="project" value="UniProtKB-KW"/>
</dbReference>
<dbReference type="SUPFAM" id="SSF48452">
    <property type="entry name" value="TPR-like"/>
    <property type="match status" value="1"/>
</dbReference>
<keyword evidence="4 9" id="KW-0418">Kinase</keyword>
<dbReference type="GeneID" id="3551706"/>
<dbReference type="RefSeq" id="XP_819295.1">
    <property type="nucleotide sequence ID" value="XM_814202.1"/>
</dbReference>
<evidence type="ECO:0000256" key="2">
    <source>
        <dbReference type="ARBA" id="ARBA00022679"/>
    </source>
</evidence>
<feature type="repeat" description="TPR" evidence="6">
    <location>
        <begin position="766"/>
        <end position="799"/>
    </location>
</feature>
<keyword evidence="6" id="KW-0802">TPR repeat</keyword>
<dbReference type="PANTHER" id="PTHR11584:SF369">
    <property type="entry name" value="MITOGEN-ACTIVATED PROTEIN KINASE KINASE KINASE 19-RELATED"/>
    <property type="match status" value="1"/>
</dbReference>
<dbReference type="PANTHER" id="PTHR11584">
    <property type="entry name" value="SERINE/THREONINE PROTEIN KINASE"/>
    <property type="match status" value="1"/>
</dbReference>
<feature type="transmembrane region" description="Helical" evidence="7">
    <location>
        <begin position="7"/>
        <end position="27"/>
    </location>
</feature>
<accession>Q4DY37</accession>
<gene>
    <name evidence="9" type="ORF">Tc00.1047053511727.230</name>
</gene>
<dbReference type="InParanoid" id="Q4DY37"/>
<dbReference type="EMBL" id="AAHK01000099">
    <property type="protein sequence ID" value="EAN97444.1"/>
    <property type="molecule type" value="Genomic_DNA"/>
</dbReference>
<evidence type="ECO:0000256" key="3">
    <source>
        <dbReference type="ARBA" id="ARBA00022741"/>
    </source>
</evidence>
<dbReference type="PaxDb" id="353153-Q4DY37"/>
<dbReference type="PROSITE" id="PS00108">
    <property type="entry name" value="PROTEIN_KINASE_ST"/>
    <property type="match status" value="1"/>
</dbReference>
<dbReference type="Gene3D" id="1.10.510.10">
    <property type="entry name" value="Transferase(Phosphotransferase) domain 1"/>
    <property type="match status" value="1"/>
</dbReference>
<keyword evidence="1" id="KW-0723">Serine/threonine-protein kinase</keyword>
<keyword evidence="7" id="KW-0472">Membrane</keyword>
<dbReference type="InterPro" id="IPR008271">
    <property type="entry name" value="Ser/Thr_kinase_AS"/>
</dbReference>
<comment type="caution">
    <text evidence="9">The sequence shown here is derived from an EMBL/GenBank/DDBJ whole genome shotgun (WGS) entry which is preliminary data.</text>
</comment>
<proteinExistence type="predicted"/>
<keyword evidence="7" id="KW-0812">Transmembrane</keyword>
<evidence type="ECO:0000256" key="6">
    <source>
        <dbReference type="PROSITE-ProRule" id="PRU00339"/>
    </source>
</evidence>
<keyword evidence="7" id="KW-1133">Transmembrane helix</keyword>
<keyword evidence="2" id="KW-0808">Transferase</keyword>
<evidence type="ECO:0000259" key="8">
    <source>
        <dbReference type="PROSITE" id="PS50011"/>
    </source>
</evidence>
<dbReference type="InterPro" id="IPR019734">
    <property type="entry name" value="TPR_rpt"/>
</dbReference>
<evidence type="ECO:0000313" key="9">
    <source>
        <dbReference type="EMBL" id="EAN97444.1"/>
    </source>
</evidence>
<dbReference type="Proteomes" id="UP000002296">
    <property type="component" value="Unassembled WGS sequence"/>
</dbReference>
<reference evidence="9 10" key="1">
    <citation type="journal article" date="2005" name="Science">
        <title>The genome sequence of Trypanosoma cruzi, etiologic agent of Chagas disease.</title>
        <authorList>
            <person name="El-Sayed N.M."/>
            <person name="Myler P.J."/>
            <person name="Bartholomeu D.C."/>
            <person name="Nilsson D."/>
            <person name="Aggarwal G."/>
            <person name="Tran A.N."/>
            <person name="Ghedin E."/>
            <person name="Worthey E.A."/>
            <person name="Delcher A.L."/>
            <person name="Blandin G."/>
            <person name="Westenberger S.J."/>
            <person name="Caler E."/>
            <person name="Cerqueira G.C."/>
            <person name="Branche C."/>
            <person name="Haas B."/>
            <person name="Anupama A."/>
            <person name="Arner E."/>
            <person name="Aslund L."/>
            <person name="Attipoe P."/>
            <person name="Bontempi E."/>
            <person name="Bringaud F."/>
            <person name="Burton P."/>
            <person name="Cadag E."/>
            <person name="Campbell D.A."/>
            <person name="Carrington M."/>
            <person name="Crabtree J."/>
            <person name="Darban H."/>
            <person name="da Silveira J.F."/>
            <person name="de Jong P."/>
            <person name="Edwards K."/>
            <person name="Englund P.T."/>
            <person name="Fazelina G."/>
            <person name="Feldblyum T."/>
            <person name="Ferella M."/>
            <person name="Frasch A.C."/>
            <person name="Gull K."/>
            <person name="Horn D."/>
            <person name="Hou L."/>
            <person name="Huang Y."/>
            <person name="Kindlund E."/>
            <person name="Klingbeil M."/>
            <person name="Kluge S."/>
            <person name="Koo H."/>
            <person name="Lacerda D."/>
            <person name="Levin M.J."/>
            <person name="Lorenzi H."/>
            <person name="Louie T."/>
            <person name="Machado C.R."/>
            <person name="McCulloch R."/>
            <person name="McKenna A."/>
            <person name="Mizuno Y."/>
            <person name="Mottram J.C."/>
            <person name="Nelson S."/>
            <person name="Ochaya S."/>
            <person name="Osoegawa K."/>
            <person name="Pai G."/>
            <person name="Parsons M."/>
            <person name="Pentony M."/>
            <person name="Pettersson U."/>
            <person name="Pop M."/>
            <person name="Ramirez J.L."/>
            <person name="Rinta J."/>
            <person name="Robertson L."/>
            <person name="Salzberg S.L."/>
            <person name="Sanchez D.O."/>
            <person name="Seyler A."/>
            <person name="Sharma R."/>
            <person name="Shetty J."/>
            <person name="Simpson A.J."/>
            <person name="Sisk E."/>
            <person name="Tammi M.T."/>
            <person name="Tarleton R."/>
            <person name="Teixeira S."/>
            <person name="Van Aken S."/>
            <person name="Vogt C."/>
            <person name="Ward P.N."/>
            <person name="Wickstead B."/>
            <person name="Wortman J."/>
            <person name="White O."/>
            <person name="Fraser C.M."/>
            <person name="Stuart K.D."/>
            <person name="Andersson B."/>
        </authorList>
    </citation>
    <scope>NUCLEOTIDE SEQUENCE [LARGE SCALE GENOMIC DNA]</scope>
    <source>
        <strain evidence="9 10">CL Brener</strain>
    </source>
</reference>
<sequence>MHEFFDLPFFLVFPFFFSFFLVCWILVCMSITGPTKVRIGEATERKCEEDVDASFPKENETWRVWTMLVIAGVMSFGVVIVGAFGFFPIYFVSFSAAERATRLVHLQSINVVRSATKSSALHLPTFINTISANYVISVKNRRNFFPEDKQKLLFALANVMSKRTYRDAVGRLLVVSAGPPGEEWGVLAVSFSETRQIGGCVMHGMNSSNLYEIDPERANFTVPPHPLGPNAVSLVRTLSQKDGPYESIVLPWNQSKIQGVQWNKYWLTAGIGYSFMYFNYVLPFITDKGLGFWEIAMRTSVFNHGALGLLTRTLRDNGRFMLFDSTIEFVVLNSWGQPTIEKETKGTYSIARVLRLDSISDPLMKATVKRMRQHGDPEAFLKGSDRGELSFIYKNDEVYARLLRLKDGSGLNVFMLISTLHADFFRAIYQSSTHVGLATGISVTVVAIFAVIIAYFLVRPLRRLVPELKRASQLQLRGQNDKSDVWKRSRIAEVRDIQNAYAELTRQLRIVKTFVPSAILAAPSTSTSSNSFNSRDQLCHRKVRRHHLHATFPQRDGPIASRAELEAMEENNFAKLRQEMRLNSRVFKEQTNKFVRRYCTVVLIENARPFSLDAYFHNILTCAAEQNGCVEYSRPDRTLVSFGAHSPLPMHSIKGCRFALELFAKLAPQEREAITLFIDTNEFHVGTCGAHSKNARVVVGVMNLRELAKVANRLGCRIAVTAGTSSQLQGHQVYPIECVMPSSSTESVVLSELRPQTALRQTMVGTAKHFRLGFSAMRQGNYKQAISHFQRVEKSDPQAQRLIRLCAQRRAQNDNKSYVRLAIEILQEKLPAVNVTAADDAVVMNSVGCSQDACGKIGLNKSEVFSIQSKASPKRNGCESEGGALFEMINFSNSSSSESFQALEDGCNSADDLPLLLTDMNHRVWTRSLKKISEGAFSAVFLGMSEDGGQVAIKCIPRRRRDIMQESLEAEMNVASKLRHPNIVQYVSCSVVQSHLAIIMEYVPGGSLHAVIKNFGRMSSLVARRFTVDILNGLSYLHGLGIVHCDVKPHNMLLGMDGVCKLSDFGSTISEAADMARTMADEVMLRGTALYMAPEVAAGGRCTSQSDIFSLGISLLEMLLGRLPWKWSSKAPEGSDATSLQALFNRDLLFVQSLARDYLEPEIPDFLDFEVAHFVRSCCHPNPAMRPSASALLSYSFVL</sequence>
<dbReference type="InterPro" id="IPR000719">
    <property type="entry name" value="Prot_kinase_dom"/>
</dbReference>
<dbReference type="PROSITE" id="PS50005">
    <property type="entry name" value="TPR"/>
    <property type="match status" value="1"/>
</dbReference>
<keyword evidence="10" id="KW-1185">Reference proteome</keyword>
<dbReference type="SMR" id="Q4DY37"/>
<dbReference type="STRING" id="353153.Q4DY37"/>
<feature type="transmembrane region" description="Helical" evidence="7">
    <location>
        <begin position="64"/>
        <end position="92"/>
    </location>
</feature>
<dbReference type="AlphaFoldDB" id="Q4DY37"/>
<feature type="transmembrane region" description="Helical" evidence="7">
    <location>
        <begin position="435"/>
        <end position="458"/>
    </location>
</feature>
<keyword evidence="5" id="KW-0067">ATP-binding</keyword>
<dbReference type="PROSITE" id="PS50011">
    <property type="entry name" value="PROTEIN_KINASE_DOM"/>
    <property type="match status" value="1"/>
</dbReference>
<feature type="domain" description="Protein kinase" evidence="8">
    <location>
        <begin position="926"/>
        <end position="1198"/>
    </location>
</feature>
<name>Q4DY37_TRYCC</name>
<dbReference type="SMART" id="SM00220">
    <property type="entry name" value="S_TKc"/>
    <property type="match status" value="1"/>
</dbReference>
<dbReference type="GO" id="GO:0005524">
    <property type="term" value="F:ATP binding"/>
    <property type="evidence" value="ECO:0007669"/>
    <property type="project" value="UniProtKB-KW"/>
</dbReference>
<evidence type="ECO:0000256" key="5">
    <source>
        <dbReference type="ARBA" id="ARBA00022840"/>
    </source>
</evidence>
<organism evidence="9 10">
    <name type="scientific">Trypanosoma cruzi (strain CL Brener)</name>
    <dbReference type="NCBI Taxonomy" id="353153"/>
    <lineage>
        <taxon>Eukaryota</taxon>
        <taxon>Discoba</taxon>
        <taxon>Euglenozoa</taxon>
        <taxon>Kinetoplastea</taxon>
        <taxon>Metakinetoplastina</taxon>
        <taxon>Trypanosomatida</taxon>
        <taxon>Trypanosomatidae</taxon>
        <taxon>Trypanosoma</taxon>
        <taxon>Schizotrypanum</taxon>
    </lineage>
</organism>
<evidence type="ECO:0000256" key="1">
    <source>
        <dbReference type="ARBA" id="ARBA00022527"/>
    </source>
</evidence>
<dbReference type="Pfam" id="PF00069">
    <property type="entry name" value="Pkinase"/>
    <property type="match status" value="1"/>
</dbReference>
<evidence type="ECO:0000256" key="4">
    <source>
        <dbReference type="ARBA" id="ARBA00022777"/>
    </source>
</evidence>
<dbReference type="KEGG" id="tcr:511727.230"/>
<dbReference type="eggNOG" id="KOG0198">
    <property type="taxonomic scope" value="Eukaryota"/>
</dbReference>
<dbReference type="InterPro" id="IPR011009">
    <property type="entry name" value="Kinase-like_dom_sf"/>
</dbReference>
<protein>
    <submittedName>
        <fullName evidence="9">MAP protein kinase, putative</fullName>
    </submittedName>
</protein>
<evidence type="ECO:0000256" key="7">
    <source>
        <dbReference type="SAM" id="Phobius"/>
    </source>
</evidence>
<evidence type="ECO:0000313" key="10">
    <source>
        <dbReference type="Proteomes" id="UP000002296"/>
    </source>
</evidence>
<dbReference type="SUPFAM" id="SSF56112">
    <property type="entry name" value="Protein kinase-like (PK-like)"/>
    <property type="match status" value="1"/>
</dbReference>
<keyword evidence="3" id="KW-0547">Nucleotide-binding</keyword>
<dbReference type="OMA" id="WKRSRIA"/>